<evidence type="ECO:0000313" key="15">
    <source>
        <dbReference type="Proteomes" id="UP001648503"/>
    </source>
</evidence>
<comment type="subcellular location">
    <subcellularLocation>
        <location evidence="1 12">Endoplasmic reticulum membrane</location>
        <topology evidence="1 12">Multi-pass membrane protein</topology>
    </subcellularLocation>
</comment>
<feature type="transmembrane region" description="Helical" evidence="12">
    <location>
        <begin position="159"/>
        <end position="176"/>
    </location>
</feature>
<feature type="transmembrane region" description="Helical" evidence="12">
    <location>
        <begin position="120"/>
        <end position="139"/>
    </location>
</feature>
<feature type="transmembrane region" description="Helical" evidence="12">
    <location>
        <begin position="394"/>
        <end position="413"/>
    </location>
</feature>
<comment type="pathway">
    <text evidence="2">Protein modification; protein glycosylation.</text>
</comment>
<evidence type="ECO:0000256" key="10">
    <source>
        <dbReference type="ARBA" id="ARBA00044721"/>
    </source>
</evidence>
<evidence type="ECO:0000256" key="5">
    <source>
        <dbReference type="ARBA" id="ARBA00022679"/>
    </source>
</evidence>
<comment type="function">
    <text evidence="10">Mannosyltransferase that operates in the biosynthetic pathway of dolichol-linked oligosaccharides, the glycan precursors employed in protein asparagine (N)-glycosylation. The assembly of dolichol-linked oligosaccharides begins on the cytosolic side of the endoplasmic reticulum membrane and finishes in its lumen. The sequential addition of sugars to dolichol pyrophosphate produces dolichol-linked oligosaccharides containing fourteen sugars, including two GlcNAcs, nine mannoses and three glucoses. Once assembled, the oligosaccharide is transferred from the lipid to nascent proteins by oligosaccharyltransferases. In the lumen of the endoplasmic reticulum, adds the eighth mannose residue in an alpha-1,6 linkage onto Man(7)GlcNAc(2)-PP-dolichol to produce Man(8)GlcNAc(2)-PP-dolichol.</text>
</comment>
<keyword evidence="15" id="KW-1185">Reference proteome</keyword>
<feature type="compositionally biased region" description="Low complexity" evidence="13">
    <location>
        <begin position="14"/>
        <end position="26"/>
    </location>
</feature>
<evidence type="ECO:0000256" key="12">
    <source>
        <dbReference type="RuleBase" id="RU363075"/>
    </source>
</evidence>
<dbReference type="EMBL" id="JAFCIX010000051">
    <property type="protein sequence ID" value="KAH6600052.1"/>
    <property type="molecule type" value="Genomic_DNA"/>
</dbReference>
<organism evidence="14 15">
    <name type="scientific">Batrachochytrium salamandrivorans</name>
    <dbReference type="NCBI Taxonomy" id="1357716"/>
    <lineage>
        <taxon>Eukaryota</taxon>
        <taxon>Fungi</taxon>
        <taxon>Fungi incertae sedis</taxon>
        <taxon>Chytridiomycota</taxon>
        <taxon>Chytridiomycota incertae sedis</taxon>
        <taxon>Chytridiomycetes</taxon>
        <taxon>Rhizophydiales</taxon>
        <taxon>Rhizophydiales incertae sedis</taxon>
        <taxon>Batrachochytrium</taxon>
    </lineage>
</organism>
<keyword evidence="4 12" id="KW-0328">Glycosyltransferase</keyword>
<evidence type="ECO:0000256" key="3">
    <source>
        <dbReference type="ARBA" id="ARBA00007063"/>
    </source>
</evidence>
<evidence type="ECO:0000313" key="14">
    <source>
        <dbReference type="EMBL" id="KAH6600052.1"/>
    </source>
</evidence>
<feature type="transmembrane region" description="Helical" evidence="12">
    <location>
        <begin position="212"/>
        <end position="229"/>
    </location>
</feature>
<evidence type="ECO:0000256" key="6">
    <source>
        <dbReference type="ARBA" id="ARBA00022692"/>
    </source>
</evidence>
<sequence length="632" mass="70125">MKRSAAPRGEDTAAKAATPASTSTKSVGSSTAAYVTKICHLPIFRVDAAVDASSLIGCIPTTAWFVVFLSTMLLHLDVAPYSKVEESFHTQATHDLIFYGPHQVSLFDHKLFPGPVKRTFLGPLLLWLVSLPVTLPVLHLPALGLQKLILPHTKIAFQYLIRGILAAATASSLASIQSATRSVHGRIIGGWFALLSLTQFHILFWGSRTLSNVFALILFNFALASWIRSRLETEGKKELQAVTPHFKHTLFLLTFGAAIFRAELALPAGLILMCEFFDAPRYHPISIFVVGAAACFFALSISIPIDSYFWDGSFVWPEMESFMFNVIQDHSAEWGISPYHAYFTALLPRIAPLSYFLSFFAWRFATQGVHQYWRIAYPFVAIISILAHKEWRFIVYVVPLLNLITAIGIGRFYEMSQGLARPLAAIPPTAPQKSTNKPTDSAAPRIQPHTLSPKIASMLLFCIKVVSVGLIIVSFGMMHMSRYNYPGGVAFDRVHQLARERASSSHMGCSIHIDAFSAMSGVTRFGETSDPSSIYCIYSKYENHTTPADYIAAGYTYLLTNEPEFHLNSTLDGMSVWSTLESIKGFGGLKMESLPEWQEHMIAAVSQGKLFDVRPPISPILIPQVYILARNY</sequence>
<evidence type="ECO:0000256" key="8">
    <source>
        <dbReference type="ARBA" id="ARBA00022989"/>
    </source>
</evidence>
<comment type="catalytic activity">
    <reaction evidence="11">
        <text>an alpha-D-Man-(1-&gt;2)-alpha-D-Man-(1-&gt;2)-alpha-D-Man-(1-&gt;3)-[alpha-D-Man-(1-&gt;2)-alpha-D-Man-(1-&gt;3)-alpha-D-Man-(1-&gt;6)]-beta-D-Man-(1-&gt;4)-beta-D-GlcNAc-(1-&gt;4)-alpha-D-GlcNAc-diphospho-di-trans,poly-cis-dolichol + a di-trans,poly-cis-dolichyl beta-D-mannosyl phosphate = an alpha-D-Man-(1-&gt;2)-alpha-D-Man-(1-&gt;2)-alpha-D-Man-(1-&gt;3)-[alpha-D-Man-(1-&gt;2)-alpha-D-Man-(1-&gt;3)-[alpha-D-Man-(1-&gt;6)]-alpha-D-Man-(1-&gt;6)]-beta-D-Man-(1-&gt;4)-beta-D-GlcNAc-(1-&gt;4)-alpha-D-GlcNAc-diphospho-di-trans,poly-cis-dolichol + a di-trans,poly-cis-dolichyl phosphate + H(+)</text>
        <dbReference type="Rhea" id="RHEA:29535"/>
        <dbReference type="Rhea" id="RHEA-COMP:19498"/>
        <dbReference type="Rhea" id="RHEA-COMP:19501"/>
        <dbReference type="Rhea" id="RHEA-COMP:19518"/>
        <dbReference type="Rhea" id="RHEA-COMP:19519"/>
        <dbReference type="ChEBI" id="CHEBI:15378"/>
        <dbReference type="ChEBI" id="CHEBI:57683"/>
        <dbReference type="ChEBI" id="CHEBI:58211"/>
        <dbReference type="ChEBI" id="CHEBI:132517"/>
        <dbReference type="ChEBI" id="CHEBI:132519"/>
        <dbReference type="EC" id="2.4.1.260"/>
    </reaction>
    <physiologicalReaction direction="left-to-right" evidence="11">
        <dbReference type="Rhea" id="RHEA:29536"/>
    </physiologicalReaction>
</comment>
<accession>A0ABQ8FKV7</accession>
<feature type="transmembrane region" description="Helical" evidence="12">
    <location>
        <begin position="250"/>
        <end position="273"/>
    </location>
</feature>
<feature type="transmembrane region" description="Helical" evidence="12">
    <location>
        <begin position="455"/>
        <end position="475"/>
    </location>
</feature>
<evidence type="ECO:0000256" key="9">
    <source>
        <dbReference type="ARBA" id="ARBA00023136"/>
    </source>
</evidence>
<evidence type="ECO:0000256" key="4">
    <source>
        <dbReference type="ARBA" id="ARBA00022676"/>
    </source>
</evidence>
<keyword evidence="7 12" id="KW-0256">Endoplasmic reticulum</keyword>
<dbReference type="PANTHER" id="PTHR22760">
    <property type="entry name" value="GLYCOSYLTRANSFERASE"/>
    <property type="match status" value="1"/>
</dbReference>
<comment type="similarity">
    <text evidence="3 12">Belongs to the glycosyltransferase 22 family.</text>
</comment>
<evidence type="ECO:0000256" key="1">
    <source>
        <dbReference type="ARBA" id="ARBA00004477"/>
    </source>
</evidence>
<dbReference type="Proteomes" id="UP001648503">
    <property type="component" value="Unassembled WGS sequence"/>
</dbReference>
<keyword evidence="8 12" id="KW-1133">Transmembrane helix</keyword>
<feature type="transmembrane region" description="Helical" evidence="12">
    <location>
        <begin position="188"/>
        <end position="206"/>
    </location>
</feature>
<comment type="caution">
    <text evidence="14">The sequence shown here is derived from an EMBL/GenBank/DDBJ whole genome shotgun (WGS) entry which is preliminary data.</text>
</comment>
<dbReference type="EC" id="2.4.1.-" evidence="12"/>
<keyword evidence="5" id="KW-0808">Transferase</keyword>
<feature type="transmembrane region" description="Helical" evidence="12">
    <location>
        <begin position="285"/>
        <end position="305"/>
    </location>
</feature>
<evidence type="ECO:0000256" key="2">
    <source>
        <dbReference type="ARBA" id="ARBA00004922"/>
    </source>
</evidence>
<name>A0ABQ8FKV7_9FUNG</name>
<dbReference type="Pfam" id="PF03901">
    <property type="entry name" value="Glyco_transf_22"/>
    <property type="match status" value="1"/>
</dbReference>
<feature type="region of interest" description="Disordered" evidence="13">
    <location>
        <begin position="1"/>
        <end position="26"/>
    </location>
</feature>
<keyword evidence="6 12" id="KW-0812">Transmembrane</keyword>
<evidence type="ECO:0000256" key="11">
    <source>
        <dbReference type="ARBA" id="ARBA00048899"/>
    </source>
</evidence>
<proteinExistence type="inferred from homology"/>
<dbReference type="PANTHER" id="PTHR22760:SF1">
    <property type="entry name" value="DOL-P-MAN:MAN(7)GLCNAC(2)-PP-DOL ALPHA-1,6-MANNOSYLTRANSFERASE"/>
    <property type="match status" value="1"/>
</dbReference>
<evidence type="ECO:0000256" key="7">
    <source>
        <dbReference type="ARBA" id="ARBA00022824"/>
    </source>
</evidence>
<dbReference type="InterPro" id="IPR005599">
    <property type="entry name" value="GPI_mannosylTrfase"/>
</dbReference>
<gene>
    <name evidence="14" type="ORF">BASA50_002641</name>
</gene>
<protein>
    <recommendedName>
        <fullName evidence="12">Mannosyltransferase</fullName>
        <ecNumber evidence="12">2.4.1.-</ecNumber>
    </recommendedName>
</protein>
<feature type="transmembrane region" description="Helical" evidence="12">
    <location>
        <begin position="346"/>
        <end position="365"/>
    </location>
</feature>
<keyword evidence="9 12" id="KW-0472">Membrane</keyword>
<reference evidence="14 15" key="1">
    <citation type="submission" date="2021-02" db="EMBL/GenBank/DDBJ databases">
        <title>Variation within the Batrachochytrium salamandrivorans European outbreak.</title>
        <authorList>
            <person name="Kelly M."/>
            <person name="Pasmans F."/>
            <person name="Shea T.P."/>
            <person name="Munoz J.F."/>
            <person name="Carranza S."/>
            <person name="Cuomo C.A."/>
            <person name="Martel A."/>
        </authorList>
    </citation>
    <scope>NUCLEOTIDE SEQUENCE [LARGE SCALE GENOMIC DNA]</scope>
    <source>
        <strain evidence="14 15">AMFP18/2</strain>
    </source>
</reference>
<evidence type="ECO:0000256" key="13">
    <source>
        <dbReference type="SAM" id="MobiDB-lite"/>
    </source>
</evidence>